<protein>
    <submittedName>
        <fullName evidence="1">Uncharacterized protein</fullName>
    </submittedName>
</protein>
<accession>A0A9X1MXX7</accession>
<dbReference type="EMBL" id="JAJNAG010000036">
    <property type="protein sequence ID" value="MCD1127004.1"/>
    <property type="molecule type" value="Genomic_DNA"/>
</dbReference>
<keyword evidence="2" id="KW-1185">Reference proteome</keyword>
<gene>
    <name evidence="1" type="ORF">LPW36_13540</name>
</gene>
<dbReference type="Proteomes" id="UP001139171">
    <property type="component" value="Unassembled WGS sequence"/>
</dbReference>
<sequence>MVRQNKVFNPLCNLYQRLMGVLVITLILIPIGLVQAATEENGVSFAGDYRIVDPESGAVSPPILHISPYQKGEEENLTESQLKKRAWVAEDIETKEKVFFDRMDEKDSKVAEGLKAHGWECTVSSHLMLCGGKAGVKPFDGEDFTSQTGWLLIVLHQGPVELIKCGAESCEDPSEEQTPNNNDDNIL</sequence>
<dbReference type="AlphaFoldDB" id="A0A9X1MXX7"/>
<comment type="caution">
    <text evidence="1">The sequence shown here is derived from an EMBL/GenBank/DDBJ whole genome shotgun (WGS) entry which is preliminary data.</text>
</comment>
<reference evidence="1" key="1">
    <citation type="submission" date="2021-11" db="EMBL/GenBank/DDBJ databases">
        <title>Jinshanibacter sp. isolated from one year old Eriocheir sinensis.</title>
        <authorList>
            <person name="Li J.-Y."/>
            <person name="He W."/>
            <person name="Gao T.-H."/>
        </authorList>
    </citation>
    <scope>NUCLEOTIDE SEQUENCE</scope>
    <source>
        <strain evidence="1">LJY008</strain>
    </source>
</reference>
<organism evidence="1 2">
    <name type="scientific">Limnobaculum eriocheiris</name>
    <dbReference type="NCBI Taxonomy" id="2897391"/>
    <lineage>
        <taxon>Bacteria</taxon>
        <taxon>Pseudomonadati</taxon>
        <taxon>Pseudomonadota</taxon>
        <taxon>Gammaproteobacteria</taxon>
        <taxon>Enterobacterales</taxon>
        <taxon>Budviciaceae</taxon>
        <taxon>Limnobaculum</taxon>
    </lineage>
</organism>
<evidence type="ECO:0000313" key="2">
    <source>
        <dbReference type="Proteomes" id="UP001139171"/>
    </source>
</evidence>
<dbReference type="RefSeq" id="WP_230610453.1">
    <property type="nucleotide sequence ID" value="NZ_JAJNAG010000036.1"/>
</dbReference>
<proteinExistence type="predicted"/>
<evidence type="ECO:0000313" key="1">
    <source>
        <dbReference type="EMBL" id="MCD1127004.1"/>
    </source>
</evidence>
<name>A0A9X1MXX7_9GAMM</name>